<organism evidence="1 2">
    <name type="scientific">Janthinobacterium psychrotolerans</name>
    <dbReference type="NCBI Taxonomy" id="1747903"/>
    <lineage>
        <taxon>Bacteria</taxon>
        <taxon>Pseudomonadati</taxon>
        <taxon>Pseudomonadota</taxon>
        <taxon>Betaproteobacteria</taxon>
        <taxon>Burkholderiales</taxon>
        <taxon>Oxalobacteraceae</taxon>
        <taxon>Janthinobacterium</taxon>
    </lineage>
</organism>
<name>A0A1A7C560_9BURK</name>
<evidence type="ECO:0000313" key="2">
    <source>
        <dbReference type="Proteomes" id="UP000092713"/>
    </source>
</evidence>
<comment type="caution">
    <text evidence="1">The sequence shown here is derived from an EMBL/GenBank/DDBJ whole genome shotgun (WGS) entry which is preliminary data.</text>
</comment>
<gene>
    <name evidence="1" type="ORF">ASR47_102342</name>
</gene>
<dbReference type="Proteomes" id="UP000092713">
    <property type="component" value="Unassembled WGS sequence"/>
</dbReference>
<evidence type="ECO:0000313" key="1">
    <source>
        <dbReference type="EMBL" id="OBV41071.1"/>
    </source>
</evidence>
<accession>A0A1A7C560</accession>
<dbReference type="AlphaFoldDB" id="A0A1A7C560"/>
<sequence>MKMLAKDFHGVAVTPNTSCGSTKRAGQRERNDYVHYRVAKRVEDLIVAAGQITGKDLAAEMKMSMDQLRKYTRYLQAGGRAHKMRGLQYPTGVWIPGPETAHEHERGQVPVHLRVKHWQRSACRIELAEALLFNRFPALTAALLDDKKRMATTIRFPKAE</sequence>
<proteinExistence type="predicted"/>
<reference evidence="1 2" key="1">
    <citation type="submission" date="2016-04" db="EMBL/GenBank/DDBJ databases">
        <title>Draft genome sequence of Janthinobacterium psychrotolerans sp. nov., isolated from freshwater sediments in Denmark.</title>
        <authorList>
            <person name="Gong X."/>
            <person name="Skrivergaard S."/>
            <person name="Korsgaard B.S."/>
            <person name="Schreiber L."/>
            <person name="Marshall I.P."/>
            <person name="Finster K."/>
            <person name="Schramm A."/>
        </authorList>
    </citation>
    <scope>NUCLEOTIDE SEQUENCE [LARGE SCALE GENOMIC DNA]</scope>
    <source>
        <strain evidence="1 2">S3-2</strain>
    </source>
</reference>
<keyword evidence="2" id="KW-1185">Reference proteome</keyword>
<protein>
    <submittedName>
        <fullName evidence="1">Uncharacterized protein</fullName>
    </submittedName>
</protein>
<dbReference type="EMBL" id="LOCQ01000040">
    <property type="protein sequence ID" value="OBV41071.1"/>
    <property type="molecule type" value="Genomic_DNA"/>
</dbReference>